<reference evidence="7 8" key="1">
    <citation type="submission" date="2019-11" db="EMBL/GenBank/DDBJ databases">
        <title>Draft genome sequence of Paludibacterium sp. dN18-1.</title>
        <authorList>
            <person name="Im W.-T."/>
        </authorList>
    </citation>
    <scope>NUCLEOTIDE SEQUENCE [LARGE SCALE GENOMIC DNA]</scope>
    <source>
        <strain evidence="8">dN 18-1</strain>
    </source>
</reference>
<feature type="transmembrane region" description="Helical" evidence="6">
    <location>
        <begin position="72"/>
        <end position="94"/>
    </location>
</feature>
<protein>
    <recommendedName>
        <fullName evidence="9">GPR1/FUN34/yaaH family protein</fullName>
    </recommendedName>
</protein>
<dbReference type="InterPro" id="IPR000791">
    <property type="entry name" value="Gpr1/Fun34/SatP-like"/>
</dbReference>
<name>A0A844GFN6_9NEIS</name>
<dbReference type="PANTHER" id="PTHR30178:SF3">
    <property type="entry name" value="SUCCINATE-ACETATE_PROTON SYMPORTER SATP"/>
    <property type="match status" value="1"/>
</dbReference>
<evidence type="ECO:0000256" key="6">
    <source>
        <dbReference type="SAM" id="Phobius"/>
    </source>
</evidence>
<dbReference type="PANTHER" id="PTHR30178">
    <property type="entry name" value="INNER MEMBRANE PROTEIN YAAH"/>
    <property type="match status" value="1"/>
</dbReference>
<dbReference type="InterPro" id="IPR047623">
    <property type="entry name" value="SatP"/>
</dbReference>
<feature type="transmembrane region" description="Helical" evidence="6">
    <location>
        <begin position="106"/>
        <end position="125"/>
    </location>
</feature>
<evidence type="ECO:0000256" key="1">
    <source>
        <dbReference type="ARBA" id="ARBA00004141"/>
    </source>
</evidence>
<sequence length="197" mass="20818">MTAAQSNLQITPTLANPAPLGLLGFGMTTVLLNLHNAGFYPLTGMILAMGIFYGGLAQIIAGVQEWKMGNTFGATAFTSYGLFWLTLVGLLALPKMGFTPDNGTSMAAYLGMWGVFTLFMFFGTLKLSRSLQVIFGSLVVLFFLLAIEKATGNEELAHVAGFEGIFCGASAIYGAIAQILNEVYGRTVLPLGAPAAK</sequence>
<evidence type="ECO:0000313" key="7">
    <source>
        <dbReference type="EMBL" id="MTD33504.1"/>
    </source>
</evidence>
<evidence type="ECO:0000256" key="4">
    <source>
        <dbReference type="ARBA" id="ARBA00022989"/>
    </source>
</evidence>
<feature type="transmembrane region" description="Helical" evidence="6">
    <location>
        <begin position="14"/>
        <end position="32"/>
    </location>
</feature>
<evidence type="ECO:0000256" key="2">
    <source>
        <dbReference type="ARBA" id="ARBA00005587"/>
    </source>
</evidence>
<dbReference type="GO" id="GO:0071422">
    <property type="term" value="P:succinate transmembrane transport"/>
    <property type="evidence" value="ECO:0007669"/>
    <property type="project" value="TreeGrafter"/>
</dbReference>
<feature type="transmembrane region" description="Helical" evidence="6">
    <location>
        <begin position="159"/>
        <end position="180"/>
    </location>
</feature>
<keyword evidence="4 6" id="KW-1133">Transmembrane helix</keyword>
<dbReference type="InterPro" id="IPR047622">
    <property type="entry name" value="GPR1_FUN34_YAAH"/>
</dbReference>
<evidence type="ECO:0008006" key="9">
    <source>
        <dbReference type="Google" id="ProtNLM"/>
    </source>
</evidence>
<keyword evidence="3 6" id="KW-0812">Transmembrane</keyword>
<evidence type="ECO:0000256" key="5">
    <source>
        <dbReference type="ARBA" id="ARBA00023136"/>
    </source>
</evidence>
<keyword evidence="8" id="KW-1185">Reference proteome</keyword>
<comment type="caution">
    <text evidence="7">The sequence shown here is derived from an EMBL/GenBank/DDBJ whole genome shotgun (WGS) entry which is preliminary data.</text>
</comment>
<feature type="transmembrane region" description="Helical" evidence="6">
    <location>
        <begin position="131"/>
        <end position="147"/>
    </location>
</feature>
<keyword evidence="5 6" id="KW-0472">Membrane</keyword>
<dbReference type="GO" id="GO:0015360">
    <property type="term" value="F:acetate:proton symporter activity"/>
    <property type="evidence" value="ECO:0007669"/>
    <property type="project" value="TreeGrafter"/>
</dbReference>
<proteinExistence type="inferred from homology"/>
<dbReference type="Proteomes" id="UP000446658">
    <property type="component" value="Unassembled WGS sequence"/>
</dbReference>
<organism evidence="7 8">
    <name type="scientific">Paludibacterium denitrificans</name>
    <dbReference type="NCBI Taxonomy" id="2675226"/>
    <lineage>
        <taxon>Bacteria</taxon>
        <taxon>Pseudomonadati</taxon>
        <taxon>Pseudomonadota</taxon>
        <taxon>Betaproteobacteria</taxon>
        <taxon>Neisseriales</taxon>
        <taxon>Chromobacteriaceae</taxon>
        <taxon>Paludibacterium</taxon>
    </lineage>
</organism>
<comment type="subcellular location">
    <subcellularLocation>
        <location evidence="1">Membrane</location>
        <topology evidence="1">Multi-pass membrane protein</topology>
    </subcellularLocation>
</comment>
<comment type="similarity">
    <text evidence="2">Belongs to the acetate uptake transporter (AceTr) (TC 2.A.96) family.</text>
</comment>
<dbReference type="AlphaFoldDB" id="A0A844GFN6"/>
<dbReference type="RefSeq" id="WP_230370476.1">
    <property type="nucleotide sequence ID" value="NZ_WLYX01000001.1"/>
</dbReference>
<dbReference type="Pfam" id="PF01184">
    <property type="entry name" value="Gpr1_Fun34_YaaH"/>
    <property type="match status" value="1"/>
</dbReference>
<dbReference type="GO" id="GO:0005886">
    <property type="term" value="C:plasma membrane"/>
    <property type="evidence" value="ECO:0007669"/>
    <property type="project" value="TreeGrafter"/>
</dbReference>
<dbReference type="PROSITE" id="PS01114">
    <property type="entry name" value="GPR1_FUN34_YAAH"/>
    <property type="match status" value="1"/>
</dbReference>
<dbReference type="NCBIfam" id="NF038013">
    <property type="entry name" value="AceTr_1"/>
    <property type="match status" value="1"/>
</dbReference>
<evidence type="ECO:0000256" key="3">
    <source>
        <dbReference type="ARBA" id="ARBA00022692"/>
    </source>
</evidence>
<dbReference type="EMBL" id="WLYX01000001">
    <property type="protein sequence ID" value="MTD33504.1"/>
    <property type="molecule type" value="Genomic_DNA"/>
</dbReference>
<accession>A0A844GFN6</accession>
<feature type="transmembrane region" description="Helical" evidence="6">
    <location>
        <begin position="39"/>
        <end position="60"/>
    </location>
</feature>
<evidence type="ECO:0000313" key="8">
    <source>
        <dbReference type="Proteomes" id="UP000446658"/>
    </source>
</evidence>
<gene>
    <name evidence="7" type="ORF">GKE73_11710</name>
</gene>